<comment type="caution">
    <text evidence="2">The sequence shown here is derived from an EMBL/GenBank/DDBJ whole genome shotgun (WGS) entry which is preliminary data.</text>
</comment>
<sequence>MKMSETSLKWLDAIYLLVYWLIMSLIVTFLRSDGILEMSSESYTTLMIGMPFSAVYSLYLIPDSSEKLPTITASMLLAAIVFGCAYVLFLIIRMFTSDLTLADTTCNAFIVYILLCMCVIPAFLDKESR</sequence>
<protein>
    <submittedName>
        <fullName evidence="2">Uncharacterized protein</fullName>
    </submittedName>
</protein>
<gene>
    <name evidence="2" type="ORF">CWM85_00880</name>
</gene>
<feature type="transmembrane region" description="Helical" evidence="1">
    <location>
        <begin position="73"/>
        <end position="95"/>
    </location>
</feature>
<feature type="transmembrane region" description="Helical" evidence="1">
    <location>
        <begin position="107"/>
        <end position="124"/>
    </location>
</feature>
<dbReference type="RefSeq" id="WP_072122787.1">
    <property type="nucleotide sequence ID" value="NZ_JAEOAU010000013.1"/>
</dbReference>
<keyword evidence="1" id="KW-0812">Transmembrane</keyword>
<proteinExistence type="predicted"/>
<reference evidence="2 3" key="1">
    <citation type="submission" date="2017-11" db="EMBL/GenBank/DDBJ databases">
        <authorList>
            <person name="Han C.G."/>
        </authorList>
    </citation>
    <scope>NUCLEOTIDE SEQUENCE [LARGE SCALE GENOMIC DNA]</scope>
    <source>
        <strain evidence="2 3">A2</strain>
    </source>
</reference>
<keyword evidence="1" id="KW-0472">Membrane</keyword>
<feature type="transmembrane region" description="Helical" evidence="1">
    <location>
        <begin position="12"/>
        <end position="30"/>
    </location>
</feature>
<dbReference type="EMBL" id="PIET01000004">
    <property type="protein sequence ID" value="PLM69286.1"/>
    <property type="molecule type" value="Genomic_DNA"/>
</dbReference>
<dbReference type="AlphaFoldDB" id="A0A2J5A1Y7"/>
<evidence type="ECO:0000256" key="1">
    <source>
        <dbReference type="SAM" id="Phobius"/>
    </source>
</evidence>
<accession>A0A2J5A1Y7</accession>
<organism evidence="2 3">
    <name type="scientific">Klebsiella michiganensis</name>
    <dbReference type="NCBI Taxonomy" id="1134687"/>
    <lineage>
        <taxon>Bacteria</taxon>
        <taxon>Pseudomonadati</taxon>
        <taxon>Pseudomonadota</taxon>
        <taxon>Gammaproteobacteria</taxon>
        <taxon>Enterobacterales</taxon>
        <taxon>Enterobacteriaceae</taxon>
        <taxon>Klebsiella/Raoultella group</taxon>
        <taxon>Klebsiella</taxon>
    </lineage>
</organism>
<name>A0A2J5A1Y7_9ENTR</name>
<keyword evidence="1" id="KW-1133">Transmembrane helix</keyword>
<dbReference type="Proteomes" id="UP000234661">
    <property type="component" value="Unassembled WGS sequence"/>
</dbReference>
<evidence type="ECO:0000313" key="3">
    <source>
        <dbReference type="Proteomes" id="UP000234661"/>
    </source>
</evidence>
<reference evidence="2 3" key="2">
    <citation type="submission" date="2018-01" db="EMBL/GenBank/DDBJ databases">
        <title>Genomic study of Klebsiella pneumoniae.</title>
        <authorList>
            <person name="Yang Y."/>
            <person name="Bicalho R."/>
        </authorList>
    </citation>
    <scope>NUCLEOTIDE SEQUENCE [LARGE SCALE GENOMIC DNA]</scope>
    <source>
        <strain evidence="2 3">A2</strain>
    </source>
</reference>
<feature type="transmembrane region" description="Helical" evidence="1">
    <location>
        <begin position="42"/>
        <end position="61"/>
    </location>
</feature>
<evidence type="ECO:0000313" key="2">
    <source>
        <dbReference type="EMBL" id="PLM69286.1"/>
    </source>
</evidence>